<dbReference type="PANTHER" id="PTHR37954:SF3">
    <property type="entry name" value="DUF169 DOMAIN-CONTAINING PROTEIN"/>
    <property type="match status" value="1"/>
</dbReference>
<gene>
    <name evidence="1" type="ORF">CLIT_8c00440</name>
</gene>
<dbReference type="OrthoDB" id="378658at2"/>
<dbReference type="AlphaFoldDB" id="A0A069RIA4"/>
<evidence type="ECO:0000313" key="1">
    <source>
        <dbReference type="EMBL" id="KDR95875.1"/>
    </source>
</evidence>
<accession>A0A069RIA4</accession>
<dbReference type="PANTHER" id="PTHR37954">
    <property type="entry name" value="BLL4979 PROTEIN"/>
    <property type="match status" value="1"/>
</dbReference>
<dbReference type="RefSeq" id="WP_052635985.1">
    <property type="nucleotide sequence ID" value="NZ_FSRH01000008.1"/>
</dbReference>
<dbReference type="STRING" id="1121324.CLIT_8c00440"/>
<dbReference type="eggNOG" id="COG2043">
    <property type="taxonomic scope" value="Bacteria"/>
</dbReference>
<reference evidence="1 2" key="1">
    <citation type="submission" date="2014-03" db="EMBL/GenBank/DDBJ databases">
        <title>Genome sequence of Clostridium litorale W6, DSM 5388.</title>
        <authorList>
            <person name="Poehlein A."/>
            <person name="Jagirdar A."/>
            <person name="Khonsari B."/>
            <person name="Chibani C.M."/>
            <person name="Gutierrez Gutierrez D.A."/>
            <person name="Davydova E."/>
            <person name="Alghaithi H.S."/>
            <person name="Nair K.P."/>
            <person name="Dhamotharan K."/>
            <person name="Chandran L."/>
            <person name="G W."/>
            <person name="Daniel R."/>
        </authorList>
    </citation>
    <scope>NUCLEOTIDE SEQUENCE [LARGE SCALE GENOMIC DNA]</scope>
    <source>
        <strain evidence="1 2">W6</strain>
    </source>
</reference>
<dbReference type="EMBL" id="JJMM01000008">
    <property type="protein sequence ID" value="KDR95875.1"/>
    <property type="molecule type" value="Genomic_DNA"/>
</dbReference>
<dbReference type="Pfam" id="PF02596">
    <property type="entry name" value="DUF169"/>
    <property type="match status" value="1"/>
</dbReference>
<keyword evidence="2" id="KW-1185">Reference proteome</keyword>
<organism evidence="1 2">
    <name type="scientific">Peptoclostridium litorale DSM 5388</name>
    <dbReference type="NCBI Taxonomy" id="1121324"/>
    <lineage>
        <taxon>Bacteria</taxon>
        <taxon>Bacillati</taxon>
        <taxon>Bacillota</taxon>
        <taxon>Clostridia</taxon>
        <taxon>Peptostreptococcales</taxon>
        <taxon>Peptoclostridiaceae</taxon>
        <taxon>Peptoclostridium</taxon>
    </lineage>
</organism>
<evidence type="ECO:0000313" key="2">
    <source>
        <dbReference type="Proteomes" id="UP000027946"/>
    </source>
</evidence>
<dbReference type="InterPro" id="IPR003748">
    <property type="entry name" value="DUF169"/>
</dbReference>
<name>A0A069RIA4_PEPLI</name>
<evidence type="ECO:0008006" key="3">
    <source>
        <dbReference type="Google" id="ProtNLM"/>
    </source>
</evidence>
<comment type="caution">
    <text evidence="1">The sequence shown here is derived from an EMBL/GenBank/DDBJ whole genome shotgun (WGS) entry which is preliminary data.</text>
</comment>
<dbReference type="Proteomes" id="UP000027946">
    <property type="component" value="Unassembled WGS sequence"/>
</dbReference>
<protein>
    <recommendedName>
        <fullName evidence="3">DUF169 domain-containing protein</fullName>
    </recommendedName>
</protein>
<proteinExistence type="predicted"/>
<sequence length="273" mass="31162">MEREKYIEAVKRANCVLDLKRRIVGVRFLFSKEEFEQAKAEIPKGKMPYCKMINRVMDGEGMKVDFDNFGCFAAARVLGIVELDDWYVSGHYYGRCGLYQDMPTAKEVTGNISNCNHKAYGLEIMPLEEFEDEPQIVIIATNTFNSMRFIQGHAYKYGTHRGYKFMANQAMCAECTAHPYQTNDINISLLCVGTRKSGFNEDELGIGIPLTKFVEMVDGLCKTVTPAEPNRTKKVIEEKLNASGISDVEIIYNKNYGDGMHKYDFAHFKKREE</sequence>